<name>A0ABY8ERW5_MALFU</name>
<dbReference type="PANTHER" id="PTHR19346:SF4">
    <property type="entry name" value="SUGAR PHOSPHATE TRANSPORTER DOMAIN-CONTAINING PROTEIN"/>
    <property type="match status" value="1"/>
</dbReference>
<proteinExistence type="predicted"/>
<dbReference type="SUPFAM" id="SSF103481">
    <property type="entry name" value="Multidrug resistance efflux transporter EmrE"/>
    <property type="match status" value="1"/>
</dbReference>
<feature type="transmembrane region" description="Helical" evidence="1">
    <location>
        <begin position="205"/>
        <end position="225"/>
    </location>
</feature>
<gene>
    <name evidence="2" type="ORF">GLX27_002441</name>
</gene>
<evidence type="ECO:0000313" key="2">
    <source>
        <dbReference type="EMBL" id="WFD47779.1"/>
    </source>
</evidence>
<keyword evidence="1" id="KW-0812">Transmembrane</keyword>
<dbReference type="InterPro" id="IPR037185">
    <property type="entry name" value="EmrE-like"/>
</dbReference>
<feature type="transmembrane region" description="Helical" evidence="1">
    <location>
        <begin position="362"/>
        <end position="381"/>
    </location>
</feature>
<keyword evidence="3" id="KW-1185">Reference proteome</keyword>
<keyword evidence="1" id="KW-1133">Transmembrane helix</keyword>
<feature type="transmembrane region" description="Helical" evidence="1">
    <location>
        <begin position="144"/>
        <end position="161"/>
    </location>
</feature>
<dbReference type="Proteomes" id="UP000818624">
    <property type="component" value="Chromosome 2"/>
</dbReference>
<feature type="transmembrane region" description="Helical" evidence="1">
    <location>
        <begin position="309"/>
        <end position="329"/>
    </location>
</feature>
<dbReference type="PANTHER" id="PTHR19346">
    <property type="entry name" value="SUGAR PHOSPHATE TRANSPORTER DOMAIN-CONTAINING PROTEIN"/>
    <property type="match status" value="1"/>
</dbReference>
<evidence type="ECO:0000256" key="1">
    <source>
        <dbReference type="SAM" id="Phobius"/>
    </source>
</evidence>
<keyword evidence="1" id="KW-0472">Membrane</keyword>
<feature type="transmembrane region" description="Helical" evidence="1">
    <location>
        <begin position="166"/>
        <end position="185"/>
    </location>
</feature>
<dbReference type="EMBL" id="CP046235">
    <property type="protein sequence ID" value="WFD47779.1"/>
    <property type="molecule type" value="Genomic_DNA"/>
</dbReference>
<organism evidence="2 3">
    <name type="scientific">Malassezia furfur</name>
    <name type="common">Pityriasis versicolor infection agent</name>
    <name type="synonym">Pityrosporum furfur</name>
    <dbReference type="NCBI Taxonomy" id="55194"/>
    <lineage>
        <taxon>Eukaryota</taxon>
        <taxon>Fungi</taxon>
        <taxon>Dikarya</taxon>
        <taxon>Basidiomycota</taxon>
        <taxon>Ustilaginomycotina</taxon>
        <taxon>Malasseziomycetes</taxon>
        <taxon>Malasseziales</taxon>
        <taxon>Malasseziaceae</taxon>
        <taxon>Malassezia</taxon>
    </lineage>
</organism>
<sequence>MASSMLSRLPGGPKTLIAFVAILFAYTVQTESTQHIQYALRFEKPLQLLYVTHSSFILLLPLQLVALRVLKGKPASHYLGLLRRDIQKQIDHVRASWGWSPAQTSSSLYATLALILFLLTLGLTIPAVSWFIALPLTTMANVTAIYNTFSIWALVFSVLFLNETWIFHHAIAVLLGVVGVVMVAYGSTQPAANATMSVTPIVSRALIGNGMAFLGAVSMAAYEVVYKLIGTVPDLEHAGFRPLAPSEEHAEREQDQPPHDDEPLPFGMHAIAMTTGIGLMTMLTLWSMLVIADWTGFEPFGLPPNWTTVGWIATGASCGVLFNACFSILLSLWGPVLASMSCLLTTVLVQLVDLFLGVPFTWVTLTGCAIIAVSFVGLLPWQNKD</sequence>
<feature type="transmembrane region" description="Helical" evidence="1">
    <location>
        <begin position="108"/>
        <end position="132"/>
    </location>
</feature>
<feature type="transmembrane region" description="Helical" evidence="1">
    <location>
        <begin position="46"/>
        <end position="67"/>
    </location>
</feature>
<dbReference type="InterPro" id="IPR026505">
    <property type="entry name" value="Solute_c_fam_35_mem_F3/F4"/>
</dbReference>
<reference evidence="2 3" key="1">
    <citation type="journal article" date="2020" name="Elife">
        <title>Loss of centromere function drives karyotype evolution in closely related Malassezia species.</title>
        <authorList>
            <person name="Sankaranarayanan S.R."/>
            <person name="Ianiri G."/>
            <person name="Coelho M.A."/>
            <person name="Reza M.H."/>
            <person name="Thimmappa B.C."/>
            <person name="Ganguly P."/>
            <person name="Vadnala R.N."/>
            <person name="Sun S."/>
            <person name="Siddharthan R."/>
            <person name="Tellgren-Roth C."/>
            <person name="Dawson T.L."/>
            <person name="Heitman J."/>
            <person name="Sanyal K."/>
        </authorList>
    </citation>
    <scope>NUCLEOTIDE SEQUENCE [LARGE SCALE GENOMIC DNA]</scope>
    <source>
        <strain evidence="2">CBS14141</strain>
    </source>
</reference>
<feature type="transmembrane region" description="Helical" evidence="1">
    <location>
        <begin position="266"/>
        <end position="289"/>
    </location>
</feature>
<protein>
    <recommendedName>
        <fullName evidence="4">EamA domain-containing protein</fullName>
    </recommendedName>
</protein>
<evidence type="ECO:0000313" key="3">
    <source>
        <dbReference type="Proteomes" id="UP000818624"/>
    </source>
</evidence>
<accession>A0ABY8ERW5</accession>
<evidence type="ECO:0008006" key="4">
    <source>
        <dbReference type="Google" id="ProtNLM"/>
    </source>
</evidence>